<evidence type="ECO:0000313" key="2">
    <source>
        <dbReference type="Proteomes" id="UP001208114"/>
    </source>
</evidence>
<protein>
    <submittedName>
        <fullName evidence="1">Uncharacterized protein</fullName>
    </submittedName>
</protein>
<comment type="caution">
    <text evidence="1">The sequence shown here is derived from an EMBL/GenBank/DDBJ whole genome shotgun (WGS) entry which is preliminary data.</text>
</comment>
<dbReference type="RefSeq" id="WP_262988824.1">
    <property type="nucleotide sequence ID" value="NZ_JAOTEN010000001.1"/>
</dbReference>
<proteinExistence type="predicted"/>
<organism evidence="1 2">
    <name type="scientific">Chryseobacterium gilvum</name>
    <dbReference type="NCBI Taxonomy" id="2976534"/>
    <lineage>
        <taxon>Bacteria</taxon>
        <taxon>Pseudomonadati</taxon>
        <taxon>Bacteroidota</taxon>
        <taxon>Flavobacteriia</taxon>
        <taxon>Flavobacteriales</taxon>
        <taxon>Weeksellaceae</taxon>
        <taxon>Chryseobacterium group</taxon>
        <taxon>Chryseobacterium</taxon>
    </lineage>
</organism>
<sequence length="130" mass="15306">MMNRFTILKSSWGISIFYEIKELIGVDVKSKDTYEINSSVFISLNCKTIDAISLEYLKAGAKSIIPYLKSFPTTFVIEKLEYNICDYQPEGMYYMFREWFFKSNNMDIPPINVQYDKEANKYLFPDLLIL</sequence>
<name>A0ABT2VSK8_9FLAO</name>
<reference evidence="2" key="1">
    <citation type="submission" date="2023-07" db="EMBL/GenBank/DDBJ databases">
        <title>Chryseobacterium sp. GMJ5 Genome sequencing and assembly.</title>
        <authorList>
            <person name="Jung Y."/>
        </authorList>
    </citation>
    <scope>NUCLEOTIDE SEQUENCE [LARGE SCALE GENOMIC DNA]</scope>
    <source>
        <strain evidence="2">GMJ5</strain>
    </source>
</reference>
<keyword evidence="2" id="KW-1185">Reference proteome</keyword>
<accession>A0ABT2VSK8</accession>
<gene>
    <name evidence="1" type="ORF">N0B16_00825</name>
</gene>
<dbReference type="Proteomes" id="UP001208114">
    <property type="component" value="Unassembled WGS sequence"/>
</dbReference>
<dbReference type="EMBL" id="JAOTEN010000001">
    <property type="protein sequence ID" value="MCU7612972.1"/>
    <property type="molecule type" value="Genomic_DNA"/>
</dbReference>
<evidence type="ECO:0000313" key="1">
    <source>
        <dbReference type="EMBL" id="MCU7612972.1"/>
    </source>
</evidence>